<name>A0ABV0TSL8_9TELE</name>
<accession>A0ABV0TSL8</accession>
<evidence type="ECO:0000313" key="2">
    <source>
        <dbReference type="EMBL" id="MEQ2235905.1"/>
    </source>
</evidence>
<dbReference type="EMBL" id="JAHRIQ010046778">
    <property type="protein sequence ID" value="MEQ2235905.1"/>
    <property type="molecule type" value="Genomic_DNA"/>
</dbReference>
<evidence type="ECO:0000313" key="3">
    <source>
        <dbReference type="Proteomes" id="UP001482620"/>
    </source>
</evidence>
<comment type="caution">
    <text evidence="2">The sequence shown here is derived from an EMBL/GenBank/DDBJ whole genome shotgun (WGS) entry which is preliminary data.</text>
</comment>
<dbReference type="Proteomes" id="UP001482620">
    <property type="component" value="Unassembled WGS sequence"/>
</dbReference>
<keyword evidence="3" id="KW-1185">Reference proteome</keyword>
<feature type="region of interest" description="Disordered" evidence="1">
    <location>
        <begin position="41"/>
        <end position="70"/>
    </location>
</feature>
<proteinExistence type="predicted"/>
<sequence>MEWKPRRRHQLIFSLDHPSLKEVVEPFWSPFSLVSCSREFGNSSLDTSRHPASQEPPENHPSTCLSTLQR</sequence>
<protein>
    <submittedName>
        <fullName evidence="2">Uncharacterized protein</fullName>
    </submittedName>
</protein>
<gene>
    <name evidence="2" type="ORF">ILYODFUR_006952</name>
</gene>
<evidence type="ECO:0000256" key="1">
    <source>
        <dbReference type="SAM" id="MobiDB-lite"/>
    </source>
</evidence>
<organism evidence="2 3">
    <name type="scientific">Ilyodon furcidens</name>
    <name type="common">goldbreast splitfin</name>
    <dbReference type="NCBI Taxonomy" id="33524"/>
    <lineage>
        <taxon>Eukaryota</taxon>
        <taxon>Metazoa</taxon>
        <taxon>Chordata</taxon>
        <taxon>Craniata</taxon>
        <taxon>Vertebrata</taxon>
        <taxon>Euteleostomi</taxon>
        <taxon>Actinopterygii</taxon>
        <taxon>Neopterygii</taxon>
        <taxon>Teleostei</taxon>
        <taxon>Neoteleostei</taxon>
        <taxon>Acanthomorphata</taxon>
        <taxon>Ovalentaria</taxon>
        <taxon>Atherinomorphae</taxon>
        <taxon>Cyprinodontiformes</taxon>
        <taxon>Goodeidae</taxon>
        <taxon>Ilyodon</taxon>
    </lineage>
</organism>
<feature type="compositionally biased region" description="Polar residues" evidence="1">
    <location>
        <begin position="60"/>
        <end position="70"/>
    </location>
</feature>
<reference evidence="2 3" key="1">
    <citation type="submission" date="2021-06" db="EMBL/GenBank/DDBJ databases">
        <authorList>
            <person name="Palmer J.M."/>
        </authorList>
    </citation>
    <scope>NUCLEOTIDE SEQUENCE [LARGE SCALE GENOMIC DNA]</scope>
    <source>
        <strain evidence="3">if_2019</strain>
        <tissue evidence="2">Muscle</tissue>
    </source>
</reference>